<evidence type="ECO:0000313" key="3">
    <source>
        <dbReference type="Proteomes" id="UP001370490"/>
    </source>
</evidence>
<evidence type="ECO:0008006" key="4">
    <source>
        <dbReference type="Google" id="ProtNLM"/>
    </source>
</evidence>
<comment type="caution">
    <text evidence="2">The sequence shown here is derived from an EMBL/GenBank/DDBJ whole genome shotgun (WGS) entry which is preliminary data.</text>
</comment>
<reference evidence="2 3" key="1">
    <citation type="submission" date="2023-12" db="EMBL/GenBank/DDBJ databases">
        <title>A high-quality genome assembly for Dillenia turbinata (Dilleniales).</title>
        <authorList>
            <person name="Chanderbali A."/>
        </authorList>
    </citation>
    <scope>NUCLEOTIDE SEQUENCE [LARGE SCALE GENOMIC DNA]</scope>
    <source>
        <strain evidence="2">LSX21</strain>
        <tissue evidence="2">Leaf</tissue>
    </source>
</reference>
<feature type="compositionally biased region" description="Basic and acidic residues" evidence="1">
    <location>
        <begin position="552"/>
        <end position="561"/>
    </location>
</feature>
<feature type="compositionally biased region" description="Basic and acidic residues" evidence="1">
    <location>
        <begin position="587"/>
        <end position="602"/>
    </location>
</feature>
<accession>A0AAN8UXI9</accession>
<gene>
    <name evidence="2" type="ORF">RJ641_017119</name>
</gene>
<dbReference type="AlphaFoldDB" id="A0AAN8UXI9"/>
<dbReference type="Proteomes" id="UP001370490">
    <property type="component" value="Unassembled WGS sequence"/>
</dbReference>
<keyword evidence="3" id="KW-1185">Reference proteome</keyword>
<evidence type="ECO:0000313" key="2">
    <source>
        <dbReference type="EMBL" id="KAK6918697.1"/>
    </source>
</evidence>
<protein>
    <recommendedName>
        <fullName evidence="4">Protein LHY</fullName>
    </recommendedName>
</protein>
<dbReference type="EMBL" id="JBAMMX010000022">
    <property type="protein sequence ID" value="KAK6918697.1"/>
    <property type="molecule type" value="Genomic_DNA"/>
</dbReference>
<feature type="region of interest" description="Disordered" evidence="1">
    <location>
        <begin position="647"/>
        <end position="676"/>
    </location>
</feature>
<sequence>MDSTNAVAYIKKEEQRAPPWQLEATAAAVHHKRKYQSLVLHSFLGAFKTFRRQLLTAYKVLVQNFCLQLEKEALVKGIPIGQALDIDIPPPRPKRKPSNPYPRKTGVGAPLLVGKRNEKHSSSISSLQLGNQILDLGKEPVPEDGGVDKKRIEIDTPDEDNCSEVFTLYQDPPCSCLSSASNDPPTKIAIENNCAFREFMPLTKEVVNQDEKNKLYNACESKETRGIRDLKKLNIKPVLQEDGTTEAFVAEKYCCLHDKSVQAEKKDEAHKPVMLGVLQTNEMLPTQSYPRHVPVYVIDGGQGVCTQNLSRGLPCHEAVYCLMGGGHGQLGLFTDSATCVPMEHQNNVPRSPSHQAYSTFHPLTTVHNNQEEFQPYLQMPSTFSSLIVSTLLQNPAAHAAASFASSFWPFTSVEASADSPGGITGFLSCPTSSAPAMTAVAAATVAAATAWWAAHGLLPLCSPIHNGFTCTPTSTATTNNGQTAEVVNETKEDNLIEQALQDEHHLDPESSEAFQAQKSGSKSPTSSIDSEESRAAKLADGLMIADHEKAPAVTELHDLSKPKGRKQVNRSSCGSNTPSSSEVETDAFGKHEKRKQDGKEPDINNPTSESSNRRSRNTCNTNDSWKEVSEEGRLAFQALFSREVLPQSFSPPHDLKNKGVKKSSAYENKQNDTQKDEHLARLDLNGKTSGTYCGHPELKGYTMLRVDENREGGLLTMDLGHAKLRARRTGFKPYKRCSLEAKESCMGNAGAQGEEKCPKRIRLERVAST</sequence>
<feature type="region of interest" description="Disordered" evidence="1">
    <location>
        <begin position="552"/>
        <end position="626"/>
    </location>
</feature>
<feature type="region of interest" description="Disordered" evidence="1">
    <location>
        <begin position="507"/>
        <end position="535"/>
    </location>
</feature>
<feature type="compositionally biased region" description="Polar residues" evidence="1">
    <location>
        <begin position="512"/>
        <end position="528"/>
    </location>
</feature>
<name>A0AAN8UXI9_9MAGN</name>
<evidence type="ECO:0000256" key="1">
    <source>
        <dbReference type="SAM" id="MobiDB-lite"/>
    </source>
</evidence>
<proteinExistence type="predicted"/>
<feature type="compositionally biased region" description="Polar residues" evidence="1">
    <location>
        <begin position="569"/>
        <end position="582"/>
    </location>
</feature>
<organism evidence="2 3">
    <name type="scientific">Dillenia turbinata</name>
    <dbReference type="NCBI Taxonomy" id="194707"/>
    <lineage>
        <taxon>Eukaryota</taxon>
        <taxon>Viridiplantae</taxon>
        <taxon>Streptophyta</taxon>
        <taxon>Embryophyta</taxon>
        <taxon>Tracheophyta</taxon>
        <taxon>Spermatophyta</taxon>
        <taxon>Magnoliopsida</taxon>
        <taxon>eudicotyledons</taxon>
        <taxon>Gunneridae</taxon>
        <taxon>Pentapetalae</taxon>
        <taxon>Dilleniales</taxon>
        <taxon>Dilleniaceae</taxon>
        <taxon>Dillenia</taxon>
    </lineage>
</organism>
<feature type="region of interest" description="Disordered" evidence="1">
    <location>
        <begin position="85"/>
        <end position="112"/>
    </location>
</feature>